<keyword evidence="3" id="KW-1185">Reference proteome</keyword>
<proteinExistence type="predicted"/>
<feature type="region of interest" description="Disordered" evidence="1">
    <location>
        <begin position="123"/>
        <end position="149"/>
    </location>
</feature>
<protein>
    <submittedName>
        <fullName evidence="2">Uncharacterized protein</fullName>
    </submittedName>
</protein>
<name>A0A2V1DEK5_9PLEO</name>
<feature type="region of interest" description="Disordered" evidence="1">
    <location>
        <begin position="1"/>
        <end position="42"/>
    </location>
</feature>
<accession>A0A2V1DEK5</accession>
<dbReference type="AlphaFoldDB" id="A0A2V1DEK5"/>
<evidence type="ECO:0000313" key="3">
    <source>
        <dbReference type="Proteomes" id="UP000244855"/>
    </source>
</evidence>
<organism evidence="2 3">
    <name type="scientific">Periconia macrospinosa</name>
    <dbReference type="NCBI Taxonomy" id="97972"/>
    <lineage>
        <taxon>Eukaryota</taxon>
        <taxon>Fungi</taxon>
        <taxon>Dikarya</taxon>
        <taxon>Ascomycota</taxon>
        <taxon>Pezizomycotina</taxon>
        <taxon>Dothideomycetes</taxon>
        <taxon>Pleosporomycetidae</taxon>
        <taxon>Pleosporales</taxon>
        <taxon>Massarineae</taxon>
        <taxon>Periconiaceae</taxon>
        <taxon>Periconia</taxon>
    </lineage>
</organism>
<feature type="compositionally biased region" description="Pro residues" evidence="1">
    <location>
        <begin position="127"/>
        <end position="140"/>
    </location>
</feature>
<feature type="region of interest" description="Disordered" evidence="1">
    <location>
        <begin position="159"/>
        <end position="178"/>
    </location>
</feature>
<dbReference type="Proteomes" id="UP000244855">
    <property type="component" value="Unassembled WGS sequence"/>
</dbReference>
<sequence length="178" mass="20290">MPNRRTNRVTRNGNMPNRRTNHVTRNGITHTKPPNPTQAPAQGATTQHTTIQYPRHLPPSPQHIHQLTQNLLQPAQGPQFVQGRQLRGVSRGLDEYRLYQQVQQYRYQQEVLQNQQQSLYRQQIPQQPAPPQHHPQPQAPPVDRNTMWSALLGVANEEHAELSRRASQDVVPGNGGRG</sequence>
<feature type="compositionally biased region" description="Polar residues" evidence="1">
    <location>
        <begin position="15"/>
        <end position="29"/>
    </location>
</feature>
<evidence type="ECO:0000256" key="1">
    <source>
        <dbReference type="SAM" id="MobiDB-lite"/>
    </source>
</evidence>
<gene>
    <name evidence="2" type="ORF">DM02DRAFT_659152</name>
</gene>
<reference evidence="2 3" key="1">
    <citation type="journal article" date="2018" name="Sci. Rep.">
        <title>Comparative genomics provides insights into the lifestyle and reveals functional heterogeneity of dark septate endophytic fungi.</title>
        <authorList>
            <person name="Knapp D.G."/>
            <person name="Nemeth J.B."/>
            <person name="Barry K."/>
            <person name="Hainaut M."/>
            <person name="Henrissat B."/>
            <person name="Johnson J."/>
            <person name="Kuo A."/>
            <person name="Lim J.H.P."/>
            <person name="Lipzen A."/>
            <person name="Nolan M."/>
            <person name="Ohm R.A."/>
            <person name="Tamas L."/>
            <person name="Grigoriev I.V."/>
            <person name="Spatafora J.W."/>
            <person name="Nagy L.G."/>
            <person name="Kovacs G.M."/>
        </authorList>
    </citation>
    <scope>NUCLEOTIDE SEQUENCE [LARGE SCALE GENOMIC DNA]</scope>
    <source>
        <strain evidence="2 3">DSE2036</strain>
    </source>
</reference>
<dbReference type="EMBL" id="KZ805463">
    <property type="protein sequence ID" value="PVH96471.1"/>
    <property type="molecule type" value="Genomic_DNA"/>
</dbReference>
<evidence type="ECO:0000313" key="2">
    <source>
        <dbReference type="EMBL" id="PVH96471.1"/>
    </source>
</evidence>